<organism evidence="5 6">
    <name type="scientific">Rudaeicoccus suwonensis</name>
    <dbReference type="NCBI Taxonomy" id="657409"/>
    <lineage>
        <taxon>Bacteria</taxon>
        <taxon>Bacillati</taxon>
        <taxon>Actinomycetota</taxon>
        <taxon>Actinomycetes</taxon>
        <taxon>Micrococcales</taxon>
        <taxon>Dermacoccaceae</taxon>
        <taxon>Rudaeicoccus</taxon>
    </lineage>
</organism>
<keyword evidence="2" id="KW-0238">DNA-binding</keyword>
<dbReference type="RefSeq" id="WP_145229116.1">
    <property type="nucleotide sequence ID" value="NZ_VIVQ01000002.1"/>
</dbReference>
<keyword evidence="3" id="KW-0804">Transcription</keyword>
<dbReference type="PANTHER" id="PTHR30146:SF109">
    <property type="entry name" value="HTH-TYPE TRANSCRIPTIONAL REGULATOR GALS"/>
    <property type="match status" value="1"/>
</dbReference>
<keyword evidence="6" id="KW-1185">Reference proteome</keyword>
<evidence type="ECO:0000256" key="1">
    <source>
        <dbReference type="ARBA" id="ARBA00023015"/>
    </source>
</evidence>
<evidence type="ECO:0000256" key="3">
    <source>
        <dbReference type="ARBA" id="ARBA00023163"/>
    </source>
</evidence>
<dbReference type="PROSITE" id="PS00356">
    <property type="entry name" value="HTH_LACI_1"/>
    <property type="match status" value="1"/>
</dbReference>
<dbReference type="AlphaFoldDB" id="A0A561E3T0"/>
<dbReference type="PROSITE" id="PS50932">
    <property type="entry name" value="HTH_LACI_2"/>
    <property type="match status" value="1"/>
</dbReference>
<keyword evidence="1" id="KW-0805">Transcription regulation</keyword>
<reference evidence="5 6" key="1">
    <citation type="submission" date="2019-06" db="EMBL/GenBank/DDBJ databases">
        <title>Sequencing the genomes of 1000 actinobacteria strains.</title>
        <authorList>
            <person name="Klenk H.-P."/>
        </authorList>
    </citation>
    <scope>NUCLEOTIDE SEQUENCE [LARGE SCALE GENOMIC DNA]</scope>
    <source>
        <strain evidence="5 6">DSM 19560</strain>
    </source>
</reference>
<dbReference type="OrthoDB" id="3258243at2"/>
<evidence type="ECO:0000259" key="4">
    <source>
        <dbReference type="PROSITE" id="PS50932"/>
    </source>
</evidence>
<accession>A0A561E3T0</accession>
<evidence type="ECO:0000256" key="2">
    <source>
        <dbReference type="ARBA" id="ARBA00023125"/>
    </source>
</evidence>
<comment type="caution">
    <text evidence="5">The sequence shown here is derived from an EMBL/GenBank/DDBJ whole genome shotgun (WGS) entry which is preliminary data.</text>
</comment>
<evidence type="ECO:0000313" key="5">
    <source>
        <dbReference type="EMBL" id="TWE10272.1"/>
    </source>
</evidence>
<dbReference type="Gene3D" id="1.10.260.40">
    <property type="entry name" value="lambda repressor-like DNA-binding domains"/>
    <property type="match status" value="1"/>
</dbReference>
<dbReference type="InterPro" id="IPR010982">
    <property type="entry name" value="Lambda_DNA-bd_dom_sf"/>
</dbReference>
<dbReference type="Gene3D" id="3.40.50.2300">
    <property type="match status" value="1"/>
</dbReference>
<proteinExistence type="predicted"/>
<dbReference type="InterPro" id="IPR000843">
    <property type="entry name" value="HTH_LacI"/>
</dbReference>
<gene>
    <name evidence="5" type="ORF">BKA23_2626</name>
</gene>
<dbReference type="GO" id="GO:0000976">
    <property type="term" value="F:transcription cis-regulatory region binding"/>
    <property type="evidence" value="ECO:0007669"/>
    <property type="project" value="TreeGrafter"/>
</dbReference>
<sequence>MKRVSLADVARAAGVGKATASRALSGNEEVGMATRARILDIAESMGYQPNRTAQSLRTGRFNVVALFVPLSEPWVGEVIRDCAITASAAGHQLLIQDSAGLEAMTSPAAYLRSLAADGLCVVGASHRVADALTTTPVIPTLTLLTGDDEATPTAQVIDQAVARICSDDAHRPA</sequence>
<protein>
    <submittedName>
        <fullName evidence="5">Regulatory LacI family protein</fullName>
    </submittedName>
</protein>
<dbReference type="PANTHER" id="PTHR30146">
    <property type="entry name" value="LACI-RELATED TRANSCRIPTIONAL REPRESSOR"/>
    <property type="match status" value="1"/>
</dbReference>
<name>A0A561E3T0_9MICO</name>
<dbReference type="GO" id="GO:0003700">
    <property type="term" value="F:DNA-binding transcription factor activity"/>
    <property type="evidence" value="ECO:0007669"/>
    <property type="project" value="TreeGrafter"/>
</dbReference>
<dbReference type="Pfam" id="PF00356">
    <property type="entry name" value="LacI"/>
    <property type="match status" value="1"/>
</dbReference>
<dbReference type="SMART" id="SM00354">
    <property type="entry name" value="HTH_LACI"/>
    <property type="match status" value="1"/>
</dbReference>
<dbReference type="CDD" id="cd01392">
    <property type="entry name" value="HTH_LacI"/>
    <property type="match status" value="1"/>
</dbReference>
<dbReference type="SUPFAM" id="SSF47413">
    <property type="entry name" value="lambda repressor-like DNA-binding domains"/>
    <property type="match status" value="1"/>
</dbReference>
<evidence type="ECO:0000313" key="6">
    <source>
        <dbReference type="Proteomes" id="UP000318297"/>
    </source>
</evidence>
<feature type="domain" description="HTH lacI-type" evidence="4">
    <location>
        <begin position="4"/>
        <end position="58"/>
    </location>
</feature>
<dbReference type="Proteomes" id="UP000318297">
    <property type="component" value="Unassembled WGS sequence"/>
</dbReference>
<dbReference type="EMBL" id="VIVQ01000002">
    <property type="protein sequence ID" value="TWE10272.1"/>
    <property type="molecule type" value="Genomic_DNA"/>
</dbReference>